<sequence>MNAKCLVRLCHSAVVRPPYPKSWLPAIFVHSKKRPHNVQQPISPYEEFSPDFQFSLQDEEMTSHSENTLPKTLSKKELYIQACEEINAKKSGCAPSKRALTLVRGVLHARSLLKTSLSDRSVTLFNFHTTDFAEKLLQSNIGSLVIVESDRNYARAAKAFARTQRAQSRNVAAYRTELGTLLGISRKKVSGFPSHLLSARSEVPRNPFALTSTDPQDESGNPFSRSPILASTLPTVLQQTSVLEALLNNLLLHYSGIDEETIYAYGQIELITFLSAFTLSHLLAGVDPRLSFLSHSYRRRSELFFKLFDIELLRVEGYSRRSFIPAICVPKRIPHEKKLKELNIINGLLYATAIRPIRCITLGDVDIGVHNDRGSTLDARCLLPFAYWLNLIGKQQASKKTKKVLEELGFESTSVALQKIDGKRSIGQASTDDLEHAFIAVREELEQTNGFEKYREMIISRRSA</sequence>
<comment type="caution">
    <text evidence="1">The sequence shown here is derived from an EMBL/GenBank/DDBJ whole genome shotgun (WGS) entry which is preliminary data.</text>
</comment>
<dbReference type="Proteomes" id="UP001303046">
    <property type="component" value="Unassembled WGS sequence"/>
</dbReference>
<evidence type="ECO:0000313" key="2">
    <source>
        <dbReference type="Proteomes" id="UP001303046"/>
    </source>
</evidence>
<dbReference type="EMBL" id="JAVFWL010000005">
    <property type="protein sequence ID" value="KAK6753558.1"/>
    <property type="molecule type" value="Genomic_DNA"/>
</dbReference>
<protein>
    <submittedName>
        <fullName evidence="1">Uncharacterized protein</fullName>
    </submittedName>
</protein>
<accession>A0ABR1DTH8</accession>
<reference evidence="1 2" key="1">
    <citation type="submission" date="2023-08" db="EMBL/GenBank/DDBJ databases">
        <title>A Necator americanus chromosomal reference genome.</title>
        <authorList>
            <person name="Ilik V."/>
            <person name="Petrzelkova K.J."/>
            <person name="Pardy F."/>
            <person name="Fuh T."/>
            <person name="Niatou-Singa F.S."/>
            <person name="Gouil Q."/>
            <person name="Baker L."/>
            <person name="Ritchie M.E."/>
            <person name="Jex A.R."/>
            <person name="Gazzola D."/>
            <person name="Li H."/>
            <person name="Toshio Fujiwara R."/>
            <person name="Zhan B."/>
            <person name="Aroian R.V."/>
            <person name="Pafco B."/>
            <person name="Schwarz E.M."/>
        </authorList>
    </citation>
    <scope>NUCLEOTIDE SEQUENCE [LARGE SCALE GENOMIC DNA]</scope>
    <source>
        <strain evidence="1 2">Aroian</strain>
        <tissue evidence="1">Whole animal</tissue>
    </source>
</reference>
<organism evidence="1 2">
    <name type="scientific">Necator americanus</name>
    <name type="common">Human hookworm</name>
    <dbReference type="NCBI Taxonomy" id="51031"/>
    <lineage>
        <taxon>Eukaryota</taxon>
        <taxon>Metazoa</taxon>
        <taxon>Ecdysozoa</taxon>
        <taxon>Nematoda</taxon>
        <taxon>Chromadorea</taxon>
        <taxon>Rhabditida</taxon>
        <taxon>Rhabditina</taxon>
        <taxon>Rhabditomorpha</taxon>
        <taxon>Strongyloidea</taxon>
        <taxon>Ancylostomatidae</taxon>
        <taxon>Bunostominae</taxon>
        <taxon>Necator</taxon>
    </lineage>
</organism>
<keyword evidence="2" id="KW-1185">Reference proteome</keyword>
<evidence type="ECO:0000313" key="1">
    <source>
        <dbReference type="EMBL" id="KAK6753558.1"/>
    </source>
</evidence>
<name>A0ABR1DTH8_NECAM</name>
<proteinExistence type="predicted"/>
<gene>
    <name evidence="1" type="primary">Necator_chrV.g17672</name>
    <name evidence="1" type="ORF">RB195_012882</name>
</gene>